<sequence>MGSSAPSPATVLEAVDDLAPPGTPLTTPEVADEFDCTARTIYNKLDSLVDDGVLETKKVGSRGRVWWRPPRARDSAASEPIARHASLAWSEDADENRDALEHQAHFLEAILSNVDDHVHVWNREKEYVYGNERLEELYEMSRDEYLGKTNRELGLPPELCDRFEREIERVFESGASTSGEISCTDSSGVNAYYDYIFSPIRGQDGSVEFVAGISRDTTERRRAEAEATESTFRQLFEKAPGLYLVVAPEDYEIVAVSDAYLEATMTEREDIMGKTLFEVFPPDPDDPDSEGVSRLRESLARVEAERQADMMPVTYYPIPRPESEGGGFEDRWWSPVNSPVFSATNEIDYIIHRVEDVTSVVQRFKEDGRDDVLRNLDAGDSHLTTDVILRGQELHRMKERAYERLRESEERYRTLFESIDEGFCVIERIDADSGKPTDFRYVKVNPAFEEHSGVADVVGKTLQEVFPRESAEWVETYETVLRTGEPIRLERELPTQGRILELYAFQVGDGSREQVGVIFQDITERKRTQNAIERLNDVSQELMEADTQEIHDRTADIAQDVLGVEYAALWQYDETTGELEQGTTRIDPDADRESIRLPDRLTDQIWQTFISHEIAVENDLPTSESTPSESQLRSSVLVPLGRHGVICLASTHSAVFDETRVDIAGTMVATIETALDRAEGERRLERQNEELTRLDRLNSLIRDIDQALVQADTLEAIDLAVCERLADSDQFEFAWIGEYDAVTDTIEPREWAGIDGSYVDGLSVTTSGSSNSEDPVVAAFRTQETHVVADIATDLRAGSWREATLERGARSCISIPLVYEQSLHGVVTVYGRTPQPDERDHDVLAELGSTIAHAINAVETRETLQADSVVELTVRFQQVDTPLCRFARQAGCTIEFEGFVPQSEGDVAAIFFTATGVSPDELSTAGEQSIAIEELTFLSEHQEGTLVKARLSDPTLASQFLEQDAVVRSLTIEEDVATAVVELHQTAEVREFIERLRETVADLDLLARHTRSRPLETQHTFRMAYEDRLTPRQKEVLHTAYQSGFFESPRVRTGSELSDALGISQSTFTHHLREAERKLCELTFEHP</sequence>
<dbReference type="InterPro" id="IPR029016">
    <property type="entry name" value="GAF-like_dom_sf"/>
</dbReference>
<feature type="coiled-coil region" evidence="3">
    <location>
        <begin position="677"/>
        <end position="717"/>
    </location>
</feature>
<feature type="domain" description="PAS" evidence="4">
    <location>
        <begin position="103"/>
        <end position="174"/>
    </location>
</feature>
<dbReference type="PANTHER" id="PTHR34236">
    <property type="entry name" value="DIMETHYL SULFOXIDE REDUCTASE TRANSCRIPTIONAL ACTIVATOR"/>
    <property type="match status" value="1"/>
</dbReference>
<dbReference type="AlphaFoldDB" id="A0A8J8Q4S7"/>
<keyword evidence="2" id="KW-0804">Transcription</keyword>
<reference evidence="6" key="1">
    <citation type="submission" date="2017-11" db="EMBL/GenBank/DDBJ databases">
        <authorList>
            <person name="Kajale S.C."/>
            <person name="Sharma A."/>
        </authorList>
    </citation>
    <scope>NUCLEOTIDE SEQUENCE</scope>
    <source>
        <strain evidence="6">LS1_42</strain>
    </source>
</reference>
<keyword evidence="7" id="KW-1185">Reference proteome</keyword>
<dbReference type="PROSITE" id="PS50113">
    <property type="entry name" value="PAC"/>
    <property type="match status" value="1"/>
</dbReference>
<dbReference type="InterPro" id="IPR036390">
    <property type="entry name" value="WH_DNA-bd_sf"/>
</dbReference>
<organism evidence="6 7">
    <name type="scientific">Natronococcus pandeyae</name>
    <dbReference type="NCBI Taxonomy" id="2055836"/>
    <lineage>
        <taxon>Archaea</taxon>
        <taxon>Methanobacteriati</taxon>
        <taxon>Methanobacteriota</taxon>
        <taxon>Stenosarchaea group</taxon>
        <taxon>Halobacteria</taxon>
        <taxon>Halobacteriales</taxon>
        <taxon>Natrialbaceae</taxon>
        <taxon>Natronococcus</taxon>
    </lineage>
</organism>
<dbReference type="EMBL" id="PHNJ01000005">
    <property type="protein sequence ID" value="TYL38428.1"/>
    <property type="molecule type" value="Genomic_DNA"/>
</dbReference>
<gene>
    <name evidence="6" type="ORF">CV102_11505</name>
</gene>
<dbReference type="InterPro" id="IPR007050">
    <property type="entry name" value="HTH_bacterioopsin"/>
</dbReference>
<protein>
    <submittedName>
        <fullName evidence="6">PAS sensor protein</fullName>
    </submittedName>
</protein>
<dbReference type="InterPro" id="IPR036388">
    <property type="entry name" value="WH-like_DNA-bd_sf"/>
</dbReference>
<keyword evidence="1" id="KW-0805">Transcription regulation</keyword>
<dbReference type="InterPro" id="IPR000014">
    <property type="entry name" value="PAS"/>
</dbReference>
<proteinExistence type="predicted"/>
<evidence type="ECO:0000259" key="4">
    <source>
        <dbReference type="PROSITE" id="PS50112"/>
    </source>
</evidence>
<dbReference type="Pfam" id="PF08448">
    <property type="entry name" value="PAS_4"/>
    <property type="match status" value="3"/>
</dbReference>
<keyword evidence="3" id="KW-0175">Coiled coil</keyword>
<dbReference type="InterPro" id="IPR000700">
    <property type="entry name" value="PAS-assoc_C"/>
</dbReference>
<evidence type="ECO:0000256" key="2">
    <source>
        <dbReference type="ARBA" id="ARBA00023163"/>
    </source>
</evidence>
<evidence type="ECO:0000259" key="5">
    <source>
        <dbReference type="PROSITE" id="PS50113"/>
    </source>
</evidence>
<dbReference type="Gene3D" id="3.30.450.20">
    <property type="entry name" value="PAS domain"/>
    <property type="match status" value="3"/>
</dbReference>
<dbReference type="InterPro" id="IPR031803">
    <property type="entry name" value="BAT_GAF/HTH-assoc"/>
</dbReference>
<dbReference type="InterPro" id="IPR003018">
    <property type="entry name" value="GAF"/>
</dbReference>
<dbReference type="Gene3D" id="3.30.450.40">
    <property type="match status" value="2"/>
</dbReference>
<name>A0A8J8Q4S7_9EURY</name>
<evidence type="ECO:0000313" key="6">
    <source>
        <dbReference type="EMBL" id="TYL38428.1"/>
    </source>
</evidence>
<dbReference type="Pfam" id="PF13185">
    <property type="entry name" value="GAF_2"/>
    <property type="match status" value="2"/>
</dbReference>
<dbReference type="Pfam" id="PF15915">
    <property type="entry name" value="BAT"/>
    <property type="match status" value="1"/>
</dbReference>
<dbReference type="InterPro" id="IPR035965">
    <property type="entry name" value="PAS-like_dom_sf"/>
</dbReference>
<dbReference type="RefSeq" id="WP_222863692.1">
    <property type="nucleotide sequence ID" value="NZ_PHNJ01000005.1"/>
</dbReference>
<dbReference type="InterPro" id="IPR013656">
    <property type="entry name" value="PAS_4"/>
</dbReference>
<dbReference type="Gene3D" id="1.10.10.10">
    <property type="entry name" value="Winged helix-like DNA-binding domain superfamily/Winged helix DNA-binding domain"/>
    <property type="match status" value="1"/>
</dbReference>
<dbReference type="CDD" id="cd00130">
    <property type="entry name" value="PAS"/>
    <property type="match status" value="1"/>
</dbReference>
<dbReference type="SUPFAM" id="SSF55785">
    <property type="entry name" value="PYP-like sensor domain (PAS domain)"/>
    <property type="match status" value="3"/>
</dbReference>
<feature type="domain" description="PAS" evidence="4">
    <location>
        <begin position="228"/>
        <end position="283"/>
    </location>
</feature>
<evidence type="ECO:0000313" key="7">
    <source>
        <dbReference type="Proteomes" id="UP000766904"/>
    </source>
</evidence>
<dbReference type="PANTHER" id="PTHR34236:SF1">
    <property type="entry name" value="DIMETHYL SULFOXIDE REDUCTASE TRANSCRIPTIONAL ACTIVATOR"/>
    <property type="match status" value="1"/>
</dbReference>
<dbReference type="Pfam" id="PF04967">
    <property type="entry name" value="HTH_10"/>
    <property type="match status" value="1"/>
</dbReference>
<dbReference type="SUPFAM" id="SSF55781">
    <property type="entry name" value="GAF domain-like"/>
    <property type="match status" value="2"/>
</dbReference>
<feature type="domain" description="PAC" evidence="5">
    <location>
        <begin position="177"/>
        <end position="229"/>
    </location>
</feature>
<evidence type="ECO:0000256" key="1">
    <source>
        <dbReference type="ARBA" id="ARBA00023015"/>
    </source>
</evidence>
<dbReference type="PROSITE" id="PS50112">
    <property type="entry name" value="PAS"/>
    <property type="match status" value="2"/>
</dbReference>
<comment type="caution">
    <text evidence="6">The sequence shown here is derived from an EMBL/GenBank/DDBJ whole genome shotgun (WGS) entry which is preliminary data.</text>
</comment>
<accession>A0A8J8Q4S7</accession>
<dbReference type="SMART" id="SM00065">
    <property type="entry name" value="GAF"/>
    <property type="match status" value="2"/>
</dbReference>
<dbReference type="SUPFAM" id="SSF46785">
    <property type="entry name" value="Winged helix' DNA-binding domain"/>
    <property type="match status" value="1"/>
</dbReference>
<dbReference type="SMART" id="SM00091">
    <property type="entry name" value="PAS"/>
    <property type="match status" value="3"/>
</dbReference>
<dbReference type="Proteomes" id="UP000766904">
    <property type="component" value="Unassembled WGS sequence"/>
</dbReference>
<evidence type="ECO:0000256" key="3">
    <source>
        <dbReference type="SAM" id="Coils"/>
    </source>
</evidence>
<dbReference type="NCBIfam" id="TIGR00229">
    <property type="entry name" value="sensory_box"/>
    <property type="match status" value="2"/>
</dbReference>